<dbReference type="SUPFAM" id="SSF56059">
    <property type="entry name" value="Glutathione synthetase ATP-binding domain-like"/>
    <property type="match status" value="1"/>
</dbReference>
<dbReference type="GO" id="GO:0006189">
    <property type="term" value="P:'de novo' IMP biosynthetic process"/>
    <property type="evidence" value="ECO:0007669"/>
    <property type="project" value="UniProtKB-UniRule"/>
</dbReference>
<dbReference type="UniPathway" id="UPA00074">
    <property type="reaction ID" value="UER00125"/>
</dbReference>
<dbReference type="FunFam" id="3.30.470.20:FF:000018">
    <property type="entry name" value="Trifunctional purine biosynthetic protein adenosine-3"/>
    <property type="match status" value="1"/>
</dbReference>
<gene>
    <name evidence="14 17" type="primary">purD</name>
    <name evidence="17" type="ORF">G3M78_05120</name>
</gene>
<evidence type="ECO:0000256" key="1">
    <source>
        <dbReference type="ARBA" id="ARBA00001936"/>
    </source>
</evidence>
<evidence type="ECO:0000256" key="9">
    <source>
        <dbReference type="ARBA" id="ARBA00022840"/>
    </source>
</evidence>
<feature type="domain" description="ATP-grasp" evidence="16">
    <location>
        <begin position="107"/>
        <end position="313"/>
    </location>
</feature>
<dbReference type="Pfam" id="PF01071">
    <property type="entry name" value="GARS_A"/>
    <property type="match status" value="1"/>
</dbReference>
<evidence type="ECO:0000313" key="18">
    <source>
        <dbReference type="Proteomes" id="UP000594464"/>
    </source>
</evidence>
<evidence type="ECO:0000256" key="4">
    <source>
        <dbReference type="ARBA" id="ARBA00013255"/>
    </source>
</evidence>
<keyword evidence="9 15" id="KW-0067">ATP-binding</keyword>
<dbReference type="Gene3D" id="3.30.470.20">
    <property type="entry name" value="ATP-grasp fold, B domain"/>
    <property type="match status" value="1"/>
</dbReference>
<dbReference type="SMART" id="SM01210">
    <property type="entry name" value="GARS_C"/>
    <property type="match status" value="1"/>
</dbReference>
<evidence type="ECO:0000256" key="13">
    <source>
        <dbReference type="ARBA" id="ARBA00042864"/>
    </source>
</evidence>
<protein>
    <recommendedName>
        <fullName evidence="4 14">Phosphoribosylamine--glycine ligase</fullName>
        <ecNumber evidence="4 14">6.3.4.13</ecNumber>
    </recommendedName>
    <alternativeName>
        <fullName evidence="14">GARS</fullName>
    </alternativeName>
    <alternativeName>
        <fullName evidence="12 14">Glycinamide ribonucleotide synthetase</fullName>
    </alternativeName>
    <alternativeName>
        <fullName evidence="13 14">Phosphoribosylglycinamide synthetase</fullName>
    </alternativeName>
</protein>
<dbReference type="Pfam" id="PF02844">
    <property type="entry name" value="GARS_N"/>
    <property type="match status" value="1"/>
</dbReference>
<dbReference type="Proteomes" id="UP000594464">
    <property type="component" value="Chromosome"/>
</dbReference>
<keyword evidence="5 14" id="KW-0436">Ligase</keyword>
<dbReference type="SUPFAM" id="SSF52440">
    <property type="entry name" value="PreATP-grasp domain"/>
    <property type="match status" value="1"/>
</dbReference>
<evidence type="ECO:0000256" key="3">
    <source>
        <dbReference type="ARBA" id="ARBA00005174"/>
    </source>
</evidence>
<comment type="cofactor">
    <cofactor evidence="2">
        <name>Mg(2+)</name>
        <dbReference type="ChEBI" id="CHEBI:18420"/>
    </cofactor>
</comment>
<comment type="catalytic activity">
    <reaction evidence="14">
        <text>5-phospho-beta-D-ribosylamine + glycine + ATP = N(1)-(5-phospho-beta-D-ribosyl)glycinamide + ADP + phosphate + H(+)</text>
        <dbReference type="Rhea" id="RHEA:17453"/>
        <dbReference type="ChEBI" id="CHEBI:15378"/>
        <dbReference type="ChEBI" id="CHEBI:30616"/>
        <dbReference type="ChEBI" id="CHEBI:43474"/>
        <dbReference type="ChEBI" id="CHEBI:57305"/>
        <dbReference type="ChEBI" id="CHEBI:58681"/>
        <dbReference type="ChEBI" id="CHEBI:143788"/>
        <dbReference type="ChEBI" id="CHEBI:456216"/>
        <dbReference type="EC" id="6.3.4.13"/>
    </reaction>
</comment>
<evidence type="ECO:0000256" key="8">
    <source>
        <dbReference type="ARBA" id="ARBA00022755"/>
    </source>
</evidence>
<keyword evidence="7 15" id="KW-0547">Nucleotide-binding</keyword>
<dbReference type="Gene3D" id="3.40.50.20">
    <property type="match status" value="1"/>
</dbReference>
<keyword evidence="8 14" id="KW-0658">Purine biosynthesis</keyword>
<keyword evidence="6" id="KW-0479">Metal-binding</keyword>
<comment type="pathway">
    <text evidence="3 14">Purine metabolism; IMP biosynthesis via de novo pathway; N(1)-(5-phospho-D-ribosyl)glycinamide from 5-phospho-alpha-D-ribose 1-diphosphate: step 2/2.</text>
</comment>
<dbReference type="NCBIfam" id="TIGR00877">
    <property type="entry name" value="purD"/>
    <property type="match status" value="1"/>
</dbReference>
<dbReference type="FunFam" id="3.90.600.10:FF:000001">
    <property type="entry name" value="Trifunctional purine biosynthetic protein adenosine-3"/>
    <property type="match status" value="1"/>
</dbReference>
<dbReference type="PANTHER" id="PTHR43472:SF1">
    <property type="entry name" value="PHOSPHORIBOSYLAMINE--GLYCINE LIGASE, CHLOROPLASTIC"/>
    <property type="match status" value="1"/>
</dbReference>
<proteinExistence type="inferred from homology"/>
<evidence type="ECO:0000256" key="11">
    <source>
        <dbReference type="ARBA" id="ARBA00038345"/>
    </source>
</evidence>
<dbReference type="KEGG" id="nva:G3M78_05120"/>
<dbReference type="InterPro" id="IPR011054">
    <property type="entry name" value="Rudment_hybrid_motif"/>
</dbReference>
<dbReference type="EC" id="6.3.4.13" evidence="4 14"/>
<dbReference type="EMBL" id="CP048620">
    <property type="protein sequence ID" value="QPJ64802.1"/>
    <property type="molecule type" value="Genomic_DNA"/>
</dbReference>
<dbReference type="PROSITE" id="PS50975">
    <property type="entry name" value="ATP_GRASP"/>
    <property type="match status" value="1"/>
</dbReference>
<dbReference type="InterPro" id="IPR037123">
    <property type="entry name" value="PRibGlycinamide_synth_C_sf"/>
</dbReference>
<dbReference type="GO" id="GO:0005524">
    <property type="term" value="F:ATP binding"/>
    <property type="evidence" value="ECO:0007669"/>
    <property type="project" value="UniProtKB-UniRule"/>
</dbReference>
<dbReference type="InterPro" id="IPR020560">
    <property type="entry name" value="PRibGlycinamide_synth_C-dom"/>
</dbReference>
<dbReference type="InterPro" id="IPR020561">
    <property type="entry name" value="PRibGlycinamid_synth_ATP-grasp"/>
</dbReference>
<dbReference type="InterPro" id="IPR000115">
    <property type="entry name" value="PRibGlycinamide_synth"/>
</dbReference>
<dbReference type="Gene3D" id="3.30.1490.20">
    <property type="entry name" value="ATP-grasp fold, A domain"/>
    <property type="match status" value="1"/>
</dbReference>
<evidence type="ECO:0000259" key="16">
    <source>
        <dbReference type="PROSITE" id="PS50975"/>
    </source>
</evidence>
<evidence type="ECO:0000313" key="17">
    <source>
        <dbReference type="EMBL" id="QPJ64802.1"/>
    </source>
</evidence>
<comment type="cofactor">
    <cofactor evidence="1">
        <name>Mn(2+)</name>
        <dbReference type="ChEBI" id="CHEBI:29035"/>
    </cofactor>
</comment>
<evidence type="ECO:0000256" key="2">
    <source>
        <dbReference type="ARBA" id="ARBA00001946"/>
    </source>
</evidence>
<name>A0A7T0C1G9_9BACT</name>
<dbReference type="SUPFAM" id="SSF51246">
    <property type="entry name" value="Rudiment single hybrid motif"/>
    <property type="match status" value="1"/>
</dbReference>
<dbReference type="InterPro" id="IPR013815">
    <property type="entry name" value="ATP_grasp_subdomain_1"/>
</dbReference>
<sequence length="421" mass="44823">MNILIVGGGGREHALAWKMAQSELAQNIYCAPGNPGTAQIASNLPIDPEDIDALLKFAKENDIGLTVVGPEQPLVLGIVDRFQAEGLRAFGPSKAAAELEGSKAFSKDLMKRYHIPTAAYETFDDPEQARQYAETLTHPVAVKADGLAAGKGVLLCQNAKSAVEAVETLMQKKAFGDAGDRIIIEELLIGHEVSVLAFADGSTVLPLDSAQDHKAVFDGDQGPNTGGMGAFSPAPILTETLREQVLQTILKPAIAAMASEGRPFRGILYAGLMLTADGPRTLEFNARFGDPETQPLMMRLQSDLIPIFEACIDGTLDQCQIEWKPETAVCVVMASGGYPGSYEKGKKISGLDAVGALKDVVAFHAGTKEKDGEIVTSGGRVLGVTALGASQESAINTAYKAVKTIQWDDAHYRTDIGRREQ</sequence>
<dbReference type="AlphaFoldDB" id="A0A7T0C1G9"/>
<evidence type="ECO:0000256" key="10">
    <source>
        <dbReference type="ARBA" id="ARBA00023211"/>
    </source>
</evidence>
<comment type="similarity">
    <text evidence="11 14">Belongs to the GARS family.</text>
</comment>
<dbReference type="GO" id="GO:0004637">
    <property type="term" value="F:phosphoribosylamine-glycine ligase activity"/>
    <property type="evidence" value="ECO:0007669"/>
    <property type="project" value="UniProtKB-UniRule"/>
</dbReference>
<dbReference type="InterPro" id="IPR011761">
    <property type="entry name" value="ATP-grasp"/>
</dbReference>
<dbReference type="PANTHER" id="PTHR43472">
    <property type="entry name" value="PHOSPHORIBOSYLAMINE--GLYCINE LIGASE"/>
    <property type="match status" value="1"/>
</dbReference>
<reference evidence="18" key="1">
    <citation type="submission" date="2020-02" db="EMBL/GenBank/DDBJ databases">
        <title>Genomic and physiological characterization of two novel Nitrospinaceae genera.</title>
        <authorList>
            <person name="Mueller A.J."/>
            <person name="Jung M.-Y."/>
            <person name="Strachan C.R."/>
            <person name="Herbold C.W."/>
            <person name="Kirkegaard R.H."/>
            <person name="Daims H."/>
        </authorList>
    </citation>
    <scope>NUCLEOTIDE SEQUENCE [LARGE SCALE GENOMIC DNA]</scope>
</reference>
<dbReference type="InterPro" id="IPR016185">
    <property type="entry name" value="PreATP-grasp_dom_sf"/>
</dbReference>
<dbReference type="GO" id="GO:0009113">
    <property type="term" value="P:purine nucleobase biosynthetic process"/>
    <property type="evidence" value="ECO:0007669"/>
    <property type="project" value="InterPro"/>
</dbReference>
<dbReference type="PROSITE" id="PS00184">
    <property type="entry name" value="GARS"/>
    <property type="match status" value="1"/>
</dbReference>
<dbReference type="SMART" id="SM01209">
    <property type="entry name" value="GARS_A"/>
    <property type="match status" value="1"/>
</dbReference>
<organism evidence="17 18">
    <name type="scientific">Candidatus Nitrohelix vancouverensis</name>
    <dbReference type="NCBI Taxonomy" id="2705534"/>
    <lineage>
        <taxon>Bacteria</taxon>
        <taxon>Pseudomonadati</taxon>
        <taxon>Nitrospinota/Tectimicrobiota group</taxon>
        <taxon>Nitrospinota</taxon>
        <taxon>Nitrospinia</taxon>
        <taxon>Nitrospinales</taxon>
        <taxon>Nitrospinaceae</taxon>
        <taxon>Candidatus Nitrohelix</taxon>
    </lineage>
</organism>
<dbReference type="InterPro" id="IPR020562">
    <property type="entry name" value="PRibGlycinamide_synth_N"/>
</dbReference>
<evidence type="ECO:0000256" key="6">
    <source>
        <dbReference type="ARBA" id="ARBA00022723"/>
    </source>
</evidence>
<dbReference type="HAMAP" id="MF_00138">
    <property type="entry name" value="GARS"/>
    <property type="match status" value="1"/>
</dbReference>
<dbReference type="GO" id="GO:0046872">
    <property type="term" value="F:metal ion binding"/>
    <property type="evidence" value="ECO:0007669"/>
    <property type="project" value="UniProtKB-KW"/>
</dbReference>
<evidence type="ECO:0000256" key="15">
    <source>
        <dbReference type="PROSITE-ProRule" id="PRU00409"/>
    </source>
</evidence>
<evidence type="ECO:0000256" key="7">
    <source>
        <dbReference type="ARBA" id="ARBA00022741"/>
    </source>
</evidence>
<evidence type="ECO:0000256" key="12">
    <source>
        <dbReference type="ARBA" id="ARBA00042242"/>
    </source>
</evidence>
<dbReference type="InterPro" id="IPR020559">
    <property type="entry name" value="PRibGlycinamide_synth_CS"/>
</dbReference>
<dbReference type="Gene3D" id="3.90.600.10">
    <property type="entry name" value="Phosphoribosylglycinamide synthetase, C-terminal domain"/>
    <property type="match status" value="1"/>
</dbReference>
<keyword evidence="10" id="KW-0464">Manganese</keyword>
<dbReference type="Pfam" id="PF02843">
    <property type="entry name" value="GARS_C"/>
    <property type="match status" value="1"/>
</dbReference>
<dbReference type="FunFam" id="3.40.50.20:FF:000006">
    <property type="entry name" value="Phosphoribosylamine--glycine ligase, chloroplastic"/>
    <property type="match status" value="1"/>
</dbReference>
<evidence type="ECO:0000256" key="14">
    <source>
        <dbReference type="HAMAP-Rule" id="MF_00138"/>
    </source>
</evidence>
<accession>A0A7T0C1G9</accession>
<evidence type="ECO:0000256" key="5">
    <source>
        <dbReference type="ARBA" id="ARBA00022598"/>
    </source>
</evidence>